<organism evidence="8 9">
    <name type="scientific">Xanthoceras sorbifolium</name>
    <dbReference type="NCBI Taxonomy" id="99658"/>
    <lineage>
        <taxon>Eukaryota</taxon>
        <taxon>Viridiplantae</taxon>
        <taxon>Streptophyta</taxon>
        <taxon>Embryophyta</taxon>
        <taxon>Tracheophyta</taxon>
        <taxon>Spermatophyta</taxon>
        <taxon>Magnoliopsida</taxon>
        <taxon>eudicotyledons</taxon>
        <taxon>Gunneridae</taxon>
        <taxon>Pentapetalae</taxon>
        <taxon>rosids</taxon>
        <taxon>malvids</taxon>
        <taxon>Sapindales</taxon>
        <taxon>Sapindaceae</taxon>
        <taxon>Xanthoceroideae</taxon>
        <taxon>Xanthoceras</taxon>
    </lineage>
</organism>
<dbReference type="InterPro" id="IPR036875">
    <property type="entry name" value="Znf_CCHC_sf"/>
</dbReference>
<dbReference type="SUPFAM" id="SSF57756">
    <property type="entry name" value="Retrovirus zinc finger-like domains"/>
    <property type="match status" value="1"/>
</dbReference>
<evidence type="ECO:0000259" key="6">
    <source>
        <dbReference type="PROSITE" id="PS50158"/>
    </source>
</evidence>
<evidence type="ECO:0000259" key="7">
    <source>
        <dbReference type="PROSITE" id="PS51999"/>
    </source>
</evidence>
<evidence type="ECO:0000256" key="3">
    <source>
        <dbReference type="ARBA" id="ARBA00022833"/>
    </source>
</evidence>
<feature type="region of interest" description="Disordered" evidence="5">
    <location>
        <begin position="1"/>
        <end position="42"/>
    </location>
</feature>
<feature type="domain" description="GRF-type" evidence="7">
    <location>
        <begin position="144"/>
        <end position="187"/>
    </location>
</feature>
<dbReference type="PANTHER" id="PTHR33680:SF11">
    <property type="match status" value="1"/>
</dbReference>
<evidence type="ECO:0000256" key="2">
    <source>
        <dbReference type="ARBA" id="ARBA00022771"/>
    </source>
</evidence>
<feature type="domain" description="CCHC-type" evidence="6">
    <location>
        <begin position="46"/>
        <end position="61"/>
    </location>
</feature>
<dbReference type="EMBL" id="JAFEMO010000001">
    <property type="protein sequence ID" value="KAH7577107.1"/>
    <property type="molecule type" value="Genomic_DNA"/>
</dbReference>
<evidence type="ECO:0000313" key="9">
    <source>
        <dbReference type="Proteomes" id="UP000827721"/>
    </source>
</evidence>
<keyword evidence="2 4" id="KW-0863">Zinc-finger</keyword>
<keyword evidence="9" id="KW-1185">Reference proteome</keyword>
<dbReference type="Gene3D" id="4.10.60.10">
    <property type="entry name" value="Zinc finger, CCHC-type"/>
    <property type="match status" value="1"/>
</dbReference>
<dbReference type="PROSITE" id="PS51999">
    <property type="entry name" value="ZF_GRF"/>
    <property type="match status" value="2"/>
</dbReference>
<dbReference type="InterPro" id="IPR001878">
    <property type="entry name" value="Znf_CCHC"/>
</dbReference>
<comment type="caution">
    <text evidence="8">The sequence shown here is derived from an EMBL/GenBank/DDBJ whole genome shotgun (WGS) entry which is preliminary data.</text>
</comment>
<accession>A0ABQ8ILT6</accession>
<gene>
    <name evidence="8" type="ORF">JRO89_XS01G0204700</name>
</gene>
<protein>
    <recommendedName>
        <fullName evidence="10">CCHC-type domain-containing protein</fullName>
    </recommendedName>
</protein>
<dbReference type="Proteomes" id="UP000827721">
    <property type="component" value="Unassembled WGS sequence"/>
</dbReference>
<feature type="domain" description="GRF-type" evidence="7">
    <location>
        <begin position="86"/>
        <end position="128"/>
    </location>
</feature>
<feature type="compositionally biased region" description="Basic and acidic residues" evidence="5">
    <location>
        <begin position="647"/>
        <end position="659"/>
    </location>
</feature>
<sequence>MEIVNSKSTSNASAPPSPPPPSAPPSPPPPSTPPQTRVPGIKNSTCFNCHDKGHWARDCPSKTPKKSQPTAAGGAVGSLQHPTVHCPCGAGPCVIRVSGTEKNPGRSFYTCPVPGTGQCKFFKWCDKVTDDDIKFCPQSTYPKCRCGAGICKKYKETSGPNAGRAYFVCPIKKGLGACPFIQWENTPVNTGFGEQVDERKGFGSPQSTCDSHQVFDFINSDVRKIDESSLERSERKEFGVPELENPRDFSSFVTIPISSAEDDMRLTESRIYDQTSDMSSPNQHDSSPCMAPKNGSSILKSTIVDLVVSRGIFLMSQSDVRCRQREFLKQISTAEDISIGDVIYQSLGLHVLGWLGRLAFPPSRCLKDHPPKPFFCGIFPSFDSIIVPQDGVMLNLEGSTPLPHQPFNTELDNLLPSTPGADRQLWNGVPWKPSGLKRSFATTQRNILISSVSESLEQTTAPIQSLDWAAVQFEKTIEQAALHFWNAFVTILNTIDPSDHDTMMKAANKFFSELDHVQLPIDYEAFSRRVGEFIESASRLAGIEQSICKECSLEELTELYNGEKVRFDEISKFHDEAVSAFTNSSRRQQSLQEEASRVRDMLLRIENQLSCCTAETSELKTRVDLISEDMLESKKCTEEAEKTLKLRQQREEELRDAKAQLEQARIQPQQ</sequence>
<feature type="compositionally biased region" description="Pro residues" evidence="5">
    <location>
        <begin position="15"/>
        <end position="33"/>
    </location>
</feature>
<feature type="region of interest" description="Disordered" evidence="5">
    <location>
        <begin position="647"/>
        <end position="670"/>
    </location>
</feature>
<dbReference type="SMART" id="SM00343">
    <property type="entry name" value="ZnF_C2HC"/>
    <property type="match status" value="1"/>
</dbReference>
<evidence type="ECO:0000313" key="8">
    <source>
        <dbReference type="EMBL" id="KAH7577107.1"/>
    </source>
</evidence>
<evidence type="ECO:0000256" key="4">
    <source>
        <dbReference type="PROSITE-ProRule" id="PRU00047"/>
    </source>
</evidence>
<name>A0ABQ8ILT6_9ROSI</name>
<dbReference type="Pfam" id="PF06839">
    <property type="entry name" value="Zn_ribbon_GRF"/>
    <property type="match status" value="2"/>
</dbReference>
<proteinExistence type="predicted"/>
<evidence type="ECO:0000256" key="1">
    <source>
        <dbReference type="ARBA" id="ARBA00022723"/>
    </source>
</evidence>
<dbReference type="InterPro" id="IPR010666">
    <property type="entry name" value="Znf_GRF"/>
</dbReference>
<keyword evidence="3" id="KW-0862">Zinc</keyword>
<dbReference type="PROSITE" id="PS50158">
    <property type="entry name" value="ZF_CCHC"/>
    <property type="match status" value="1"/>
</dbReference>
<keyword evidence="1" id="KW-0479">Metal-binding</keyword>
<reference evidence="8 9" key="1">
    <citation type="submission" date="2021-02" db="EMBL/GenBank/DDBJ databases">
        <title>Plant Genome Project.</title>
        <authorList>
            <person name="Zhang R.-G."/>
        </authorList>
    </citation>
    <scope>NUCLEOTIDE SEQUENCE [LARGE SCALE GENOMIC DNA]</scope>
    <source>
        <tissue evidence="8">Leaves</tissue>
    </source>
</reference>
<evidence type="ECO:0000256" key="5">
    <source>
        <dbReference type="SAM" id="MobiDB-lite"/>
    </source>
</evidence>
<dbReference type="Pfam" id="PF00098">
    <property type="entry name" value="zf-CCHC"/>
    <property type="match status" value="1"/>
</dbReference>
<feature type="region of interest" description="Disordered" evidence="5">
    <location>
        <begin position="57"/>
        <end position="76"/>
    </location>
</feature>
<dbReference type="PANTHER" id="PTHR33680">
    <property type="entry name" value="OS07G0190500 PROTEIN"/>
    <property type="match status" value="1"/>
</dbReference>
<evidence type="ECO:0008006" key="10">
    <source>
        <dbReference type="Google" id="ProtNLM"/>
    </source>
</evidence>